<name>A0ABD1EVS4_HYPHA</name>
<evidence type="ECO:0000313" key="1">
    <source>
        <dbReference type="EMBL" id="KAL1502884.1"/>
    </source>
</evidence>
<sequence>MDGLDQELDAVESLYFQLTSNKVLNSENQNISEIDDLSFIEKSCADLEDAQYVESMLLKCNSKIPNHTRFENLQSYINTNGLGPRKHKLAGRKSTRKNIITAEMEFNAIQFIKTFAEKNSIPLPGRMPNFKDYCVMKLLSSECKASIYRKFAASFQDGQYVMGERSFVNLWEKYVPYITTMRPASDLCDRCRSNSLSIYETANLTTEEKT</sequence>
<reference evidence="1 2" key="1">
    <citation type="submission" date="2024-05" db="EMBL/GenBank/DDBJ databases">
        <title>Genetic variation in Jamaican populations of the coffee berry borer (Hypothenemus hampei).</title>
        <authorList>
            <person name="Errbii M."/>
            <person name="Myrie A."/>
        </authorList>
    </citation>
    <scope>NUCLEOTIDE SEQUENCE [LARGE SCALE GENOMIC DNA]</scope>
    <source>
        <strain evidence="1">JA-Hopewell-2020-01-JO</strain>
        <tissue evidence="1">Whole body</tissue>
    </source>
</reference>
<evidence type="ECO:0000313" key="2">
    <source>
        <dbReference type="Proteomes" id="UP001566132"/>
    </source>
</evidence>
<dbReference type="EMBL" id="JBDJPC010000005">
    <property type="protein sequence ID" value="KAL1502884.1"/>
    <property type="molecule type" value="Genomic_DNA"/>
</dbReference>
<organism evidence="1 2">
    <name type="scientific">Hypothenemus hampei</name>
    <name type="common">Coffee berry borer</name>
    <dbReference type="NCBI Taxonomy" id="57062"/>
    <lineage>
        <taxon>Eukaryota</taxon>
        <taxon>Metazoa</taxon>
        <taxon>Ecdysozoa</taxon>
        <taxon>Arthropoda</taxon>
        <taxon>Hexapoda</taxon>
        <taxon>Insecta</taxon>
        <taxon>Pterygota</taxon>
        <taxon>Neoptera</taxon>
        <taxon>Endopterygota</taxon>
        <taxon>Coleoptera</taxon>
        <taxon>Polyphaga</taxon>
        <taxon>Cucujiformia</taxon>
        <taxon>Curculionidae</taxon>
        <taxon>Scolytinae</taxon>
        <taxon>Hypothenemus</taxon>
    </lineage>
</organism>
<accession>A0ABD1EVS4</accession>
<dbReference type="Proteomes" id="UP001566132">
    <property type="component" value="Unassembled WGS sequence"/>
</dbReference>
<comment type="caution">
    <text evidence="1">The sequence shown here is derived from an EMBL/GenBank/DDBJ whole genome shotgun (WGS) entry which is preliminary data.</text>
</comment>
<protein>
    <submittedName>
        <fullName evidence="1">Uncharacterized protein</fullName>
    </submittedName>
</protein>
<dbReference type="AlphaFoldDB" id="A0ABD1EVS4"/>
<gene>
    <name evidence="1" type="ORF">ABEB36_007962</name>
</gene>
<keyword evidence="2" id="KW-1185">Reference proteome</keyword>
<proteinExistence type="predicted"/>
<dbReference type="PANTHER" id="PTHR34415">
    <property type="entry name" value="INTEGRASE CATALYTIC DOMAIN-CONTAINING PROTEIN"/>
    <property type="match status" value="1"/>
</dbReference>
<dbReference type="PANTHER" id="PTHR34415:SF1">
    <property type="entry name" value="INTEGRASE CATALYTIC DOMAIN-CONTAINING PROTEIN"/>
    <property type="match status" value="1"/>
</dbReference>